<evidence type="ECO:0000313" key="1">
    <source>
        <dbReference type="EMBL" id="OMJ07890.1"/>
    </source>
</evidence>
<sequence>MKLITNQLIFNDSKKLWNFIKSYTRKSFQNIADGPVNDKNKNLIIDKPNKIKIWANHFGKLDLDTTGNSRSSDKWENLIPIDCDYYPECDYSIMWNDITQVLADTSNKKAPGADGVPSEV</sequence>
<accession>A0A1R1WZT9</accession>
<dbReference type="Proteomes" id="UP000187429">
    <property type="component" value="Unassembled WGS sequence"/>
</dbReference>
<protein>
    <submittedName>
        <fullName evidence="1">Uncharacterized protein</fullName>
    </submittedName>
</protein>
<dbReference type="EMBL" id="LSSM01007542">
    <property type="protein sequence ID" value="OMJ07890.1"/>
    <property type="molecule type" value="Genomic_DNA"/>
</dbReference>
<organism evidence="1 2">
    <name type="scientific">Smittium culicis</name>
    <dbReference type="NCBI Taxonomy" id="133412"/>
    <lineage>
        <taxon>Eukaryota</taxon>
        <taxon>Fungi</taxon>
        <taxon>Fungi incertae sedis</taxon>
        <taxon>Zoopagomycota</taxon>
        <taxon>Kickxellomycotina</taxon>
        <taxon>Harpellomycetes</taxon>
        <taxon>Harpellales</taxon>
        <taxon>Legeriomycetaceae</taxon>
        <taxon>Smittium</taxon>
    </lineage>
</organism>
<dbReference type="AlphaFoldDB" id="A0A1R1WZT9"/>
<evidence type="ECO:0000313" key="2">
    <source>
        <dbReference type="Proteomes" id="UP000187429"/>
    </source>
</evidence>
<dbReference type="OrthoDB" id="3067660at2759"/>
<comment type="caution">
    <text evidence="1">The sequence shown here is derived from an EMBL/GenBank/DDBJ whole genome shotgun (WGS) entry which is preliminary data.</text>
</comment>
<name>A0A1R1WZT9_9FUNG</name>
<reference evidence="2" key="1">
    <citation type="submission" date="2017-01" db="EMBL/GenBank/DDBJ databases">
        <authorList>
            <person name="Wang Y."/>
            <person name="White M."/>
            <person name="Kvist S."/>
            <person name="Moncalvo J.-M."/>
        </authorList>
    </citation>
    <scope>NUCLEOTIDE SEQUENCE [LARGE SCALE GENOMIC DNA]</scope>
    <source>
        <strain evidence="2">ID-206-W2</strain>
    </source>
</reference>
<proteinExistence type="predicted"/>
<keyword evidence="2" id="KW-1185">Reference proteome</keyword>
<gene>
    <name evidence="1" type="ORF">AYI69_g11277</name>
</gene>